<evidence type="ECO:0000256" key="6">
    <source>
        <dbReference type="ARBA" id="ARBA00023136"/>
    </source>
</evidence>
<organism evidence="9">
    <name type="scientific">Drosophila melanogaster</name>
    <name type="common">Fruit fly</name>
    <dbReference type="NCBI Taxonomy" id="7227"/>
    <lineage>
        <taxon>Eukaryota</taxon>
        <taxon>Metazoa</taxon>
        <taxon>Ecdysozoa</taxon>
        <taxon>Arthropoda</taxon>
        <taxon>Hexapoda</taxon>
        <taxon>Insecta</taxon>
        <taxon>Pterygota</taxon>
        <taxon>Neoptera</taxon>
        <taxon>Endopterygota</taxon>
        <taxon>Diptera</taxon>
        <taxon>Brachycera</taxon>
        <taxon>Muscomorpha</taxon>
        <taxon>Ephydroidea</taxon>
        <taxon>Drosophilidae</taxon>
        <taxon>Drosophila</taxon>
        <taxon>Sophophora</taxon>
    </lineage>
</organism>
<dbReference type="Bgee" id="FBgn0032422">
    <property type="expression patterns" value="Expressed in crop (Drosophila) and 162 other cell types or tissues"/>
</dbReference>
<keyword evidence="3" id="KW-0812">Transmembrane</keyword>
<gene>
    <name evidence="9" type="primary">CG6579-RB</name>
</gene>
<dbReference type="PANTHER" id="PTHR33562:SF2">
    <property type="entry name" value="PROTEIN QUIVER"/>
    <property type="match status" value="1"/>
</dbReference>
<keyword evidence="5" id="KW-1133">Transmembrane helix</keyword>
<reference evidence="9" key="1">
    <citation type="submission" date="2009-02" db="EMBL/GenBank/DDBJ databases">
        <authorList>
            <person name="Carlson J."/>
            <person name="Booth B."/>
            <person name="Frise E."/>
            <person name="Park S."/>
            <person name="Wan K."/>
            <person name="Yu C."/>
            <person name="Celniker S."/>
        </authorList>
    </citation>
    <scope>NUCLEOTIDE SEQUENCE</scope>
</reference>
<proteinExistence type="evidence at transcript level"/>
<dbReference type="InterPro" id="IPR031424">
    <property type="entry name" value="QVR-like"/>
</dbReference>
<dbReference type="IntAct" id="B9EQX1">
    <property type="interactions" value="1"/>
</dbReference>
<comment type="subcellular location">
    <subcellularLocation>
        <location evidence="1">Membrane</location>
        <topology evidence="1">Lipid-anchor</topology>
        <topology evidence="1">GPI-anchor</topology>
    </subcellularLocation>
</comment>
<dbReference type="EMBL" id="BT058046">
    <property type="protein sequence ID" value="ACM78488.1"/>
    <property type="molecule type" value="mRNA"/>
</dbReference>
<dbReference type="GO" id="GO:0030431">
    <property type="term" value="P:sleep"/>
    <property type="evidence" value="ECO:0007669"/>
    <property type="project" value="InterPro"/>
</dbReference>
<evidence type="ECO:0000256" key="8">
    <source>
        <dbReference type="ARBA" id="ARBA00023288"/>
    </source>
</evidence>
<dbReference type="GO" id="GO:0032222">
    <property type="term" value="P:regulation of synaptic transmission, cholinergic"/>
    <property type="evidence" value="ECO:0007669"/>
    <property type="project" value="InterPro"/>
</dbReference>
<dbReference type="InterPro" id="IPR050975">
    <property type="entry name" value="Sleep_regulator"/>
</dbReference>
<dbReference type="PANTHER" id="PTHR33562">
    <property type="entry name" value="ATILLA, ISOFORM B-RELATED-RELATED"/>
    <property type="match status" value="1"/>
</dbReference>
<dbReference type="VEuPathDB" id="VectorBase:FBgn0032422"/>
<evidence type="ECO:0000256" key="1">
    <source>
        <dbReference type="ARBA" id="ARBA00004589"/>
    </source>
</evidence>
<evidence type="ECO:0000256" key="5">
    <source>
        <dbReference type="ARBA" id="ARBA00022989"/>
    </source>
</evidence>
<keyword evidence="7" id="KW-0325">Glycoprotein</keyword>
<dbReference type="EMBL" id="BT122116">
    <property type="protein sequence ID" value="ADE06722.1"/>
    <property type="molecule type" value="mRNA"/>
</dbReference>
<accession>B9EQX1</accession>
<dbReference type="CDD" id="cd23594">
    <property type="entry name" value="TFP_LU_ECD_Atilla"/>
    <property type="match status" value="1"/>
</dbReference>
<dbReference type="AlphaFoldDB" id="B9EQX1"/>
<name>B9EQX1_DROME</name>
<dbReference type="HOGENOM" id="CLU_126191_0_0_1"/>
<keyword evidence="8" id="KW-0449">Lipoprotein</keyword>
<dbReference type="Pfam" id="PF17064">
    <property type="entry name" value="QVR"/>
    <property type="match status" value="1"/>
</dbReference>
<keyword evidence="2" id="KW-0336">GPI-anchor</keyword>
<evidence type="ECO:0000256" key="2">
    <source>
        <dbReference type="ARBA" id="ARBA00022622"/>
    </source>
</evidence>
<evidence type="ECO:0000256" key="7">
    <source>
        <dbReference type="ARBA" id="ARBA00023180"/>
    </source>
</evidence>
<evidence type="ECO:0000256" key="4">
    <source>
        <dbReference type="ARBA" id="ARBA00022729"/>
    </source>
</evidence>
<dbReference type="ExpressionAtlas" id="B9EQX1">
    <property type="expression patterns" value="baseline and differential"/>
</dbReference>
<dbReference type="OrthoDB" id="6420171at2759"/>
<protein>
    <submittedName>
        <fullName evidence="9">FI10950p</fullName>
    </submittedName>
    <submittedName>
        <fullName evidence="10">FI14104p</fullName>
    </submittedName>
</protein>
<sequence length="185" mass="20371">MWSVLKTNPKLISVVQRLPNGSNRKRFEYIFQILKFVQNPPNMLKQVIFVLLIAVCTMHSASAIKCYQCKSLTDPNCAKDKIDSASNIRAVDCDSVPKPNTMEQLQPVTRCNKVVTSDRAGTIVSRDCHFESIGQKDNECTVTHSRQVESCYTCKGDLCNASGAGRFVAVSATALLAILALNLSL</sequence>
<dbReference type="GO" id="GO:0098552">
    <property type="term" value="C:side of membrane"/>
    <property type="evidence" value="ECO:0007669"/>
    <property type="project" value="UniProtKB-KW"/>
</dbReference>
<keyword evidence="4" id="KW-0732">Signal</keyword>
<keyword evidence="6" id="KW-0472">Membrane</keyword>
<evidence type="ECO:0000256" key="3">
    <source>
        <dbReference type="ARBA" id="ARBA00022692"/>
    </source>
</evidence>
<evidence type="ECO:0000313" key="10">
    <source>
        <dbReference type="EMBL" id="ADE06722.1"/>
    </source>
</evidence>
<evidence type="ECO:0000313" key="9">
    <source>
        <dbReference type="EMBL" id="ACM78488.1"/>
    </source>
</evidence>